<evidence type="ECO:0000313" key="1">
    <source>
        <dbReference type="EMBL" id="KAJ8626527.1"/>
    </source>
</evidence>
<accession>A0ACC2KZK5</accession>
<organism evidence="1 2">
    <name type="scientific">Persea americana</name>
    <name type="common">Avocado</name>
    <dbReference type="NCBI Taxonomy" id="3435"/>
    <lineage>
        <taxon>Eukaryota</taxon>
        <taxon>Viridiplantae</taxon>
        <taxon>Streptophyta</taxon>
        <taxon>Embryophyta</taxon>
        <taxon>Tracheophyta</taxon>
        <taxon>Spermatophyta</taxon>
        <taxon>Magnoliopsida</taxon>
        <taxon>Magnoliidae</taxon>
        <taxon>Laurales</taxon>
        <taxon>Lauraceae</taxon>
        <taxon>Persea</taxon>
    </lineage>
</organism>
<dbReference type="Proteomes" id="UP001234297">
    <property type="component" value="Chromosome 6"/>
</dbReference>
<gene>
    <name evidence="1" type="ORF">MRB53_019834</name>
</gene>
<comment type="caution">
    <text evidence="1">The sequence shown here is derived from an EMBL/GenBank/DDBJ whole genome shotgun (WGS) entry which is preliminary data.</text>
</comment>
<proteinExistence type="predicted"/>
<name>A0ACC2KZK5_PERAE</name>
<keyword evidence="2" id="KW-1185">Reference proteome</keyword>
<dbReference type="EMBL" id="CM056814">
    <property type="protein sequence ID" value="KAJ8626527.1"/>
    <property type="molecule type" value="Genomic_DNA"/>
</dbReference>
<reference evidence="1 2" key="1">
    <citation type="journal article" date="2022" name="Hortic Res">
        <title>A haplotype resolved chromosomal level avocado genome allows analysis of novel avocado genes.</title>
        <authorList>
            <person name="Nath O."/>
            <person name="Fletcher S.J."/>
            <person name="Hayward A."/>
            <person name="Shaw L.M."/>
            <person name="Masouleh A.K."/>
            <person name="Furtado A."/>
            <person name="Henry R.J."/>
            <person name="Mitter N."/>
        </authorList>
    </citation>
    <scope>NUCLEOTIDE SEQUENCE [LARGE SCALE GENOMIC DNA]</scope>
    <source>
        <strain evidence="2">cv. Hass</strain>
    </source>
</reference>
<evidence type="ECO:0000313" key="2">
    <source>
        <dbReference type="Proteomes" id="UP001234297"/>
    </source>
</evidence>
<sequence length="1235" mass="140824">MASAALEEQPEKLRRVVDAWRCRSNDLLKNLSADDPYGSLSTLDLGSSNSDPIHVSAEPTEHMDVLTLVQSDNVSVSKLITVLSYDCIEISRLCRYASRHIYKRLFLFGYRSSTQEILLEGEPQKAFGCSLSLFMELSDITCRMSAVLGNLLQQLDSIYSSWDTNGRSYRFFKNATFKSAFATFGDGLAMFLLLDEILMQNGNIKSYLSLFTRMLHKVKMQPDNYGISVGDLDILDQVVIHLEKVMDVGLFRRLFQEDSSWQDILQKVRCNKQFLGVCTSYVHFGLSGILPHLDTWKEFPFDRRKILSYVSLVLFGAYAAAEAPEKKLGKLIVEMLQLVPVIYVEGIRFMLCDLLKNQFPQSLSSWPILKEAVRECDAMKSNFLSHLTEIHSRDWQAIKDAVVSWVASFQSNIHQLADQLTVEACLRLHMKQIIQGILLANRMQMIVTSMLDLHALLEVPIRREKLKYLCHMVVLLKVVEDTFHKKALDIIQSLPHIINLVQADIEQLLIPAKDVLLSEVSKENQMSKMRLLSSLIRGKDMDARLSDSLSMVLLSLQMLKGQGASKRLLILSITMDAVESIGHLNIDYLRIEKLILKADVIADFKSIVEGVTNCGFLYWRKEMIRTWFSMVYMDVDKFSWLQYLVDAFCDGLWLLRQGHVGKFTLQSHEEEIENAVKHEIISPLCRDVETDLRLHVHSTHLKGSVHVNPTKTGVRNLSWYLQLKPLRLPFKCIDIKLQVESYLNYAFYNHTAMSSYNWKTYSEMRQLAELKYGLVVDDIHLPEQSLDHGIDIHEILQNLPKFAVGYLYNMYNQVFIEKVSNVQGKKNLRVFGVEHVTSSVASHGQGIISVAISSFFRFLTEKTLFLSELLQDNCVRSHSMNEVNFWKQSDKEAIQRHPIVQAERSILAAGNLSFGDHELRLLEQLHCVLSEIGNVLGLVRSLRAGDSRHASSISRFIYRSKSTSSYTEASQKLDSGDEMVTAGRMMDIATQKKKQSEELNNYFSFLISVFTVELQSDKYVHLKEFFLLIPALIISLIDCKIHRKGKMWRGRDSGNETYTEDGLMMGVAYILKVTGQEKSFDGLHWFADASKHFKEVLQSLEESKVADQPKNSSFAGLKLWGQAASQPSPISAETQKEIDKLKRYQKEIELIQCGLNDPLHLYESLNPSGLISPSLGPGRGFGRPLNSGWYRFCIGQRPASTRWLMPLKVCLYRVTSQWHSSLSISMLHCPPLRNS</sequence>
<protein>
    <submittedName>
        <fullName evidence="1">Uncharacterized protein</fullName>
    </submittedName>
</protein>